<proteinExistence type="predicted"/>
<dbReference type="GO" id="GO:0016747">
    <property type="term" value="F:acyltransferase activity, transferring groups other than amino-acyl groups"/>
    <property type="evidence" value="ECO:0007669"/>
    <property type="project" value="InterPro"/>
</dbReference>
<dbReference type="CDD" id="cd04301">
    <property type="entry name" value="NAT_SF"/>
    <property type="match status" value="1"/>
</dbReference>
<dbReference type="RefSeq" id="WP_126635744.1">
    <property type="nucleotide sequence ID" value="NZ_BIFH01000014.1"/>
</dbReference>
<dbReference type="Proteomes" id="UP000286931">
    <property type="component" value="Unassembled WGS sequence"/>
</dbReference>
<dbReference type="AlphaFoldDB" id="A0A401YFV2"/>
<dbReference type="EMBL" id="BIFH01000014">
    <property type="protein sequence ID" value="GCD93449.1"/>
    <property type="molecule type" value="Genomic_DNA"/>
</dbReference>
<evidence type="ECO:0000313" key="2">
    <source>
        <dbReference type="EMBL" id="GCD93449.1"/>
    </source>
</evidence>
<gene>
    <name evidence="2" type="ORF">EHYA_01093</name>
</gene>
<dbReference type="Gene3D" id="3.40.630.30">
    <property type="match status" value="1"/>
</dbReference>
<dbReference type="Pfam" id="PF13527">
    <property type="entry name" value="Acetyltransf_9"/>
    <property type="match status" value="1"/>
</dbReference>
<protein>
    <recommendedName>
        <fullName evidence="1">N-acetyltransferase domain-containing protein</fullName>
    </recommendedName>
</protein>
<organism evidence="2 3">
    <name type="scientific">Embleya hyalina</name>
    <dbReference type="NCBI Taxonomy" id="516124"/>
    <lineage>
        <taxon>Bacteria</taxon>
        <taxon>Bacillati</taxon>
        <taxon>Actinomycetota</taxon>
        <taxon>Actinomycetes</taxon>
        <taxon>Kitasatosporales</taxon>
        <taxon>Streptomycetaceae</taxon>
        <taxon>Embleya</taxon>
    </lineage>
</organism>
<name>A0A401YFV2_9ACTN</name>
<accession>A0A401YFV2</accession>
<dbReference type="SUPFAM" id="SSF55729">
    <property type="entry name" value="Acyl-CoA N-acyltransferases (Nat)"/>
    <property type="match status" value="1"/>
</dbReference>
<dbReference type="PROSITE" id="PS51186">
    <property type="entry name" value="GNAT"/>
    <property type="match status" value="1"/>
</dbReference>
<dbReference type="OrthoDB" id="5138008at2"/>
<comment type="caution">
    <text evidence="2">The sequence shown here is derived from an EMBL/GenBank/DDBJ whole genome shotgun (WGS) entry which is preliminary data.</text>
</comment>
<dbReference type="InterPro" id="IPR000182">
    <property type="entry name" value="GNAT_dom"/>
</dbReference>
<evidence type="ECO:0000259" key="1">
    <source>
        <dbReference type="PROSITE" id="PS51186"/>
    </source>
</evidence>
<feature type="domain" description="N-acetyltransferase" evidence="1">
    <location>
        <begin position="1"/>
        <end position="159"/>
    </location>
</feature>
<evidence type="ECO:0000313" key="3">
    <source>
        <dbReference type="Proteomes" id="UP000286931"/>
    </source>
</evidence>
<sequence>MRLRPTTTADEPALRALWAVAFPDAPTLPALHARDAGRHPRTLVATDDDGTIDAVVHWQPRPIRAPAGGVDTVGCVGSVASAPRARGRGLIRRLLSLAVDDMTSHGCAWSLMFSGTPGVYTGSGWETFATPYLRGVAGPEAAWGDRRVRPAAPADLPRMVATHAAWNANRPLATVRSADDWAHRFPHWYAPPTRVLVTEEGDYAVVRPDTGEVLELALGPGRPYALPALLRAATRELGGPGTVVTLHVPIDAALTRAVGAVLADLSTGHTTFGLARPIQSDRARVRATITAPGAIHWPADAF</sequence>
<keyword evidence="3" id="KW-1185">Reference proteome</keyword>
<dbReference type="InterPro" id="IPR016181">
    <property type="entry name" value="Acyl_CoA_acyltransferase"/>
</dbReference>
<reference evidence="2 3" key="1">
    <citation type="submission" date="2018-12" db="EMBL/GenBank/DDBJ databases">
        <title>Draft genome sequence of Embleya hyalina NBRC 13850T.</title>
        <authorList>
            <person name="Komaki H."/>
            <person name="Hosoyama A."/>
            <person name="Kimura A."/>
            <person name="Ichikawa N."/>
            <person name="Tamura T."/>
        </authorList>
    </citation>
    <scope>NUCLEOTIDE SEQUENCE [LARGE SCALE GENOMIC DNA]</scope>
    <source>
        <strain evidence="2 3">NBRC 13850</strain>
    </source>
</reference>